<dbReference type="EMBL" id="MCGT01000003">
    <property type="protein sequence ID" value="ORX61441.1"/>
    <property type="molecule type" value="Genomic_DNA"/>
</dbReference>
<dbReference type="GO" id="GO:0035091">
    <property type="term" value="F:phosphatidylinositol binding"/>
    <property type="evidence" value="ECO:0007669"/>
    <property type="project" value="InterPro"/>
</dbReference>
<accession>A0A1X2GTT7</accession>
<feature type="compositionally biased region" description="Low complexity" evidence="10">
    <location>
        <begin position="17"/>
        <end position="36"/>
    </location>
</feature>
<sequence>MMDMTSTPFTMQPGPVPSTSTSRSYPSTSSISSPSSFEPKPVSVTDPRKESDGQQPFVSYNIVSKNATVRRRFQDFVWLYNVLYNNYPACIIPPLPDKHRLEYVKGDRFSTDFVEKRRDSLGRFLQRIARHPILSHSEYFVMFLESSEFNDSSARALRDSQETVIESLGDSLLNAFTKIRKPDQVFLDMKDRVDRMEENFSLLEKTLSRTNKRVDDLSHDYVELANSVNGLGQLETNFQQGLALFSNASNTYANQVKTLAAHETDWLHHIHDYMAYHLSMKEVLKLRDQKQLDFEELSEYLQSTVKDRDRTMHGVEAQNLTGFLAGKLNEVRGADMSKIRRERVLRLDDRIHELEDAIEQSNEVSSAFSDQVKKENEYFTRNNALEMHEALKAYASAKVSFYQQGIDTWQHVVDALEEQS</sequence>
<dbReference type="OrthoDB" id="205639at2759"/>
<dbReference type="SMART" id="SM00312">
    <property type="entry name" value="PX"/>
    <property type="match status" value="1"/>
</dbReference>
<feature type="domain" description="PX" evidence="11">
    <location>
        <begin position="1"/>
        <end position="151"/>
    </location>
</feature>
<keyword evidence="7" id="KW-0472">Membrane</keyword>
<evidence type="ECO:0000256" key="10">
    <source>
        <dbReference type="SAM" id="MobiDB-lite"/>
    </source>
</evidence>
<protein>
    <recommendedName>
        <fullName evidence="8">Sorting nexin-4</fullName>
    </recommendedName>
    <alternativeName>
        <fullName evidence="9">Autophagy-related protein 24</fullName>
    </alternativeName>
</protein>
<dbReference type="InterPro" id="IPR027267">
    <property type="entry name" value="AH/BAR_dom_sf"/>
</dbReference>
<evidence type="ECO:0000256" key="5">
    <source>
        <dbReference type="ARBA" id="ARBA00022490"/>
    </source>
</evidence>
<comment type="caution">
    <text evidence="12">The sequence shown here is derived from an EMBL/GenBank/DDBJ whole genome shotgun (WGS) entry which is preliminary data.</text>
</comment>
<evidence type="ECO:0000256" key="1">
    <source>
        <dbReference type="ARBA" id="ARBA00004184"/>
    </source>
</evidence>
<dbReference type="GO" id="GO:0061709">
    <property type="term" value="P:reticulophagy"/>
    <property type="evidence" value="ECO:0007669"/>
    <property type="project" value="TreeGrafter"/>
</dbReference>
<dbReference type="InterPro" id="IPR036871">
    <property type="entry name" value="PX_dom_sf"/>
</dbReference>
<gene>
    <name evidence="12" type="ORF">DM01DRAFT_1122625</name>
</gene>
<keyword evidence="4" id="KW-0813">Transport</keyword>
<feature type="compositionally biased region" description="Polar residues" evidence="10">
    <location>
        <begin position="1"/>
        <end position="10"/>
    </location>
</feature>
<name>A0A1X2GTT7_9FUNG</name>
<evidence type="ECO:0000313" key="12">
    <source>
        <dbReference type="EMBL" id="ORX61441.1"/>
    </source>
</evidence>
<dbReference type="Proteomes" id="UP000242146">
    <property type="component" value="Unassembled WGS sequence"/>
</dbReference>
<organism evidence="12 13">
    <name type="scientific">Hesseltinella vesiculosa</name>
    <dbReference type="NCBI Taxonomy" id="101127"/>
    <lineage>
        <taxon>Eukaryota</taxon>
        <taxon>Fungi</taxon>
        <taxon>Fungi incertae sedis</taxon>
        <taxon>Mucoromycota</taxon>
        <taxon>Mucoromycotina</taxon>
        <taxon>Mucoromycetes</taxon>
        <taxon>Mucorales</taxon>
        <taxon>Cunninghamellaceae</taxon>
        <taxon>Hesseltinella</taxon>
    </lineage>
</organism>
<dbReference type="SUPFAM" id="SSF64268">
    <property type="entry name" value="PX domain"/>
    <property type="match status" value="1"/>
</dbReference>
<dbReference type="Pfam" id="PF00787">
    <property type="entry name" value="PX"/>
    <property type="match status" value="1"/>
</dbReference>
<dbReference type="Pfam" id="PF09325">
    <property type="entry name" value="Vps5"/>
    <property type="match status" value="1"/>
</dbReference>
<evidence type="ECO:0000256" key="7">
    <source>
        <dbReference type="ARBA" id="ARBA00023136"/>
    </source>
</evidence>
<evidence type="ECO:0000259" key="11">
    <source>
        <dbReference type="PROSITE" id="PS50195"/>
    </source>
</evidence>
<evidence type="ECO:0000256" key="8">
    <source>
        <dbReference type="ARBA" id="ARBA00040748"/>
    </source>
</evidence>
<keyword evidence="6" id="KW-0446">Lipid-binding</keyword>
<keyword evidence="13" id="KW-1185">Reference proteome</keyword>
<reference evidence="12 13" key="1">
    <citation type="submission" date="2016-07" db="EMBL/GenBank/DDBJ databases">
        <title>Pervasive Adenine N6-methylation of Active Genes in Fungi.</title>
        <authorList>
            <consortium name="DOE Joint Genome Institute"/>
            <person name="Mondo S.J."/>
            <person name="Dannebaum R.O."/>
            <person name="Kuo R.C."/>
            <person name="Labutti K."/>
            <person name="Haridas S."/>
            <person name="Kuo A."/>
            <person name="Salamov A."/>
            <person name="Ahrendt S.R."/>
            <person name="Lipzen A."/>
            <person name="Sullivan W."/>
            <person name="Andreopoulos W.B."/>
            <person name="Clum A."/>
            <person name="Lindquist E."/>
            <person name="Daum C."/>
            <person name="Ramamoorthy G.K."/>
            <person name="Gryganskyi A."/>
            <person name="Culley D."/>
            <person name="Magnuson J.K."/>
            <person name="James T.Y."/>
            <person name="O'Malley M.A."/>
            <person name="Stajich J.E."/>
            <person name="Spatafora J.W."/>
            <person name="Visel A."/>
            <person name="Grigoriev I.V."/>
        </authorList>
    </citation>
    <scope>NUCLEOTIDE SEQUENCE [LARGE SCALE GENOMIC DNA]</scope>
    <source>
        <strain evidence="12 13">NRRL 3301</strain>
    </source>
</reference>
<dbReference type="GO" id="GO:0000407">
    <property type="term" value="C:phagophore assembly site"/>
    <property type="evidence" value="ECO:0007669"/>
    <property type="project" value="TreeGrafter"/>
</dbReference>
<comment type="subcellular location">
    <subcellularLocation>
        <location evidence="2">Cytoplasm</location>
    </subcellularLocation>
    <subcellularLocation>
        <location evidence="1">Endomembrane system</location>
        <topology evidence="1">Peripheral membrane protein</topology>
    </subcellularLocation>
</comment>
<dbReference type="PANTHER" id="PTHR45949">
    <property type="entry name" value="SORTING NEXIN-4"/>
    <property type="match status" value="1"/>
</dbReference>
<dbReference type="AlphaFoldDB" id="A0A1X2GTT7"/>
<dbReference type="SUPFAM" id="SSF103657">
    <property type="entry name" value="BAR/IMD domain-like"/>
    <property type="match status" value="1"/>
</dbReference>
<dbReference type="STRING" id="101127.A0A1X2GTT7"/>
<evidence type="ECO:0000256" key="3">
    <source>
        <dbReference type="ARBA" id="ARBA00010883"/>
    </source>
</evidence>
<dbReference type="PROSITE" id="PS50195">
    <property type="entry name" value="PX"/>
    <property type="match status" value="1"/>
</dbReference>
<feature type="region of interest" description="Disordered" evidence="10">
    <location>
        <begin position="1"/>
        <end position="52"/>
    </location>
</feature>
<comment type="similarity">
    <text evidence="3">Belongs to the sorting nexin family.</text>
</comment>
<dbReference type="Gene3D" id="1.20.1270.60">
    <property type="entry name" value="Arfaptin homology (AH) domain/BAR domain"/>
    <property type="match status" value="1"/>
</dbReference>
<evidence type="ECO:0000313" key="13">
    <source>
        <dbReference type="Proteomes" id="UP000242146"/>
    </source>
</evidence>
<dbReference type="GO" id="GO:0000422">
    <property type="term" value="P:autophagy of mitochondrion"/>
    <property type="evidence" value="ECO:0007669"/>
    <property type="project" value="TreeGrafter"/>
</dbReference>
<evidence type="ECO:0000256" key="9">
    <source>
        <dbReference type="ARBA" id="ARBA00041273"/>
    </source>
</evidence>
<evidence type="ECO:0000256" key="4">
    <source>
        <dbReference type="ARBA" id="ARBA00022448"/>
    </source>
</evidence>
<evidence type="ECO:0000256" key="6">
    <source>
        <dbReference type="ARBA" id="ARBA00023121"/>
    </source>
</evidence>
<keyword evidence="5" id="KW-0963">Cytoplasm</keyword>
<dbReference type="InterPro" id="IPR001683">
    <property type="entry name" value="PX_dom"/>
</dbReference>
<dbReference type="PANTHER" id="PTHR45949:SF2">
    <property type="entry name" value="SORTING NEXIN-4"/>
    <property type="match status" value="1"/>
</dbReference>
<dbReference type="GO" id="GO:0034727">
    <property type="term" value="P:piecemeal microautophagy of the nucleus"/>
    <property type="evidence" value="ECO:0007669"/>
    <property type="project" value="TreeGrafter"/>
</dbReference>
<dbReference type="GO" id="GO:0005769">
    <property type="term" value="C:early endosome"/>
    <property type="evidence" value="ECO:0007669"/>
    <property type="project" value="TreeGrafter"/>
</dbReference>
<dbReference type="Gene3D" id="3.30.1520.10">
    <property type="entry name" value="Phox-like domain"/>
    <property type="match status" value="1"/>
</dbReference>
<evidence type="ECO:0000256" key="2">
    <source>
        <dbReference type="ARBA" id="ARBA00004496"/>
    </source>
</evidence>
<dbReference type="GO" id="GO:0015031">
    <property type="term" value="P:protein transport"/>
    <property type="evidence" value="ECO:0007669"/>
    <property type="project" value="TreeGrafter"/>
</dbReference>
<dbReference type="InterPro" id="IPR015404">
    <property type="entry name" value="Vps5_C"/>
</dbReference>
<dbReference type="GO" id="GO:0032456">
    <property type="term" value="P:endocytic recycling"/>
    <property type="evidence" value="ECO:0007669"/>
    <property type="project" value="TreeGrafter"/>
</dbReference>
<proteinExistence type="inferred from homology"/>